<reference evidence="3" key="1">
    <citation type="journal article" date="2010" name="Nat. Biotechnol.">
        <title>Draft genome sequence of the oilseed species Ricinus communis.</title>
        <authorList>
            <person name="Chan A.P."/>
            <person name="Crabtree J."/>
            <person name="Zhao Q."/>
            <person name="Lorenzi H."/>
            <person name="Orvis J."/>
            <person name="Puiu D."/>
            <person name="Melake-Berhan A."/>
            <person name="Jones K.M."/>
            <person name="Redman J."/>
            <person name="Chen G."/>
            <person name="Cahoon E.B."/>
            <person name="Gedil M."/>
            <person name="Stanke M."/>
            <person name="Haas B.J."/>
            <person name="Wortman J.R."/>
            <person name="Fraser-Liggett C.M."/>
            <person name="Ravel J."/>
            <person name="Rabinowicz P.D."/>
        </authorList>
    </citation>
    <scope>NUCLEOTIDE SEQUENCE [LARGE SCALE GENOMIC DNA]</scope>
    <source>
        <strain evidence="3">cv. Hale</strain>
    </source>
</reference>
<evidence type="ECO:0000313" key="3">
    <source>
        <dbReference type="Proteomes" id="UP000008311"/>
    </source>
</evidence>
<organism evidence="2 3">
    <name type="scientific">Ricinus communis</name>
    <name type="common">Castor bean</name>
    <dbReference type="NCBI Taxonomy" id="3988"/>
    <lineage>
        <taxon>Eukaryota</taxon>
        <taxon>Viridiplantae</taxon>
        <taxon>Streptophyta</taxon>
        <taxon>Embryophyta</taxon>
        <taxon>Tracheophyta</taxon>
        <taxon>Spermatophyta</taxon>
        <taxon>Magnoliopsida</taxon>
        <taxon>eudicotyledons</taxon>
        <taxon>Gunneridae</taxon>
        <taxon>Pentapetalae</taxon>
        <taxon>rosids</taxon>
        <taxon>fabids</taxon>
        <taxon>Malpighiales</taxon>
        <taxon>Euphorbiaceae</taxon>
        <taxon>Acalyphoideae</taxon>
        <taxon>Acalypheae</taxon>
        <taxon>Ricinus</taxon>
    </lineage>
</organism>
<evidence type="ECO:0000313" key="2">
    <source>
        <dbReference type="EMBL" id="EEF43445.1"/>
    </source>
</evidence>
<evidence type="ECO:0000256" key="1">
    <source>
        <dbReference type="SAM" id="MobiDB-lite"/>
    </source>
</evidence>
<feature type="compositionally biased region" description="Basic and acidic residues" evidence="1">
    <location>
        <begin position="1"/>
        <end position="16"/>
    </location>
</feature>
<sequence length="82" mass="9495">MATDYKSKEKPDHLLEDYSSEEGTLSSSHDSKNFESSSFLDEWSCSFTVVGVVVLINTYMHQSNEMDKLMRTRVLYRKPEAH</sequence>
<gene>
    <name evidence="2" type="ORF">RCOM_1313260</name>
</gene>
<feature type="compositionally biased region" description="Polar residues" evidence="1">
    <location>
        <begin position="21"/>
        <end position="35"/>
    </location>
</feature>
<protein>
    <submittedName>
        <fullName evidence="2">Uncharacterized protein</fullName>
    </submittedName>
</protein>
<dbReference type="Proteomes" id="UP000008311">
    <property type="component" value="Unassembled WGS sequence"/>
</dbReference>
<accession>B9RYU3</accession>
<name>B9RYU3_RICCO</name>
<proteinExistence type="predicted"/>
<dbReference type="InParanoid" id="B9RYU3"/>
<feature type="region of interest" description="Disordered" evidence="1">
    <location>
        <begin position="1"/>
        <end position="35"/>
    </location>
</feature>
<dbReference type="AlphaFoldDB" id="B9RYU3"/>
<dbReference type="EMBL" id="EQ973832">
    <property type="protein sequence ID" value="EEF43445.1"/>
    <property type="molecule type" value="Genomic_DNA"/>
</dbReference>
<keyword evidence="3" id="KW-1185">Reference proteome</keyword>